<dbReference type="InterPro" id="IPR013762">
    <property type="entry name" value="Integrase-like_cat_sf"/>
</dbReference>
<organism evidence="3 4">
    <name type="scientific">Neptunomonas qingdaonensis</name>
    <dbReference type="NCBI Taxonomy" id="1045558"/>
    <lineage>
        <taxon>Bacteria</taxon>
        <taxon>Pseudomonadati</taxon>
        <taxon>Pseudomonadota</taxon>
        <taxon>Gammaproteobacteria</taxon>
        <taxon>Oceanospirillales</taxon>
        <taxon>Oceanospirillaceae</taxon>
        <taxon>Neptunomonas</taxon>
    </lineage>
</organism>
<evidence type="ECO:0000313" key="3">
    <source>
        <dbReference type="EMBL" id="SFG37122.1"/>
    </source>
</evidence>
<dbReference type="SUPFAM" id="SSF56349">
    <property type="entry name" value="DNA breaking-rejoining enzymes"/>
    <property type="match status" value="1"/>
</dbReference>
<dbReference type="Pfam" id="PF00589">
    <property type="entry name" value="Phage_integrase"/>
    <property type="match status" value="1"/>
</dbReference>
<dbReference type="GO" id="GO:0015074">
    <property type="term" value="P:DNA integration"/>
    <property type="evidence" value="ECO:0007669"/>
    <property type="project" value="InterPro"/>
</dbReference>
<sequence length="555" mass="63082">MTLFSITIYDTDPLIGDYNALAKLEIDWAPIPATVRGKQLESVQIRTQEGGAFLNEVIVGQANASRRHVCPPQRWHAHPVINYVAWRWFIERCEIVSASKVHQYTVELSDALTQLNVAKNASESVFEKAIRGWARDVFLHSPNTDAGHHRQTALRQFLATGQLESEWGFSDEVASCLLGMKINNRITRGIHVLTLDDVNGPFTQAQRVAIDRFLESRVLNTFDEALLRLHRYIGLRPTQTALLRECDLTEKDGRWHLVIHLIKGKHSTGRRNPNNIRQYKIPDDVAIVLQRLINEEQDNPLTCPLTNIDTTCPTKRPMFKAVRTNDRTLPKDARDAQYYYHLSPQLVSERFYMMSKNHVITTKETDLRTNKKVIKPVRITAYRFRYSVGTHLAQKGASLRQIAVWLGHKGEESVRFYIKMAQEWWDHDFSLSSSPIQQKAIAALSGALVDKLPKSEDGQIAACIAMTGTCVLPPGVPECPYDPMKSCATCSNRRDTSEMTDDTRWLVAQAIKTNQDEFEFWQANSTAQFPLGMLTERERLVDAAEILAEAWEVAS</sequence>
<accession>A0A1I2R9J0</accession>
<evidence type="ECO:0000313" key="4">
    <source>
        <dbReference type="Proteomes" id="UP000198623"/>
    </source>
</evidence>
<feature type="domain" description="Tyr recombinase" evidence="2">
    <location>
        <begin position="209"/>
        <end position="421"/>
    </location>
</feature>
<dbReference type="RefSeq" id="WP_090727544.1">
    <property type="nucleotide sequence ID" value="NZ_FOOU01000006.1"/>
</dbReference>
<name>A0A1I2R9J0_9GAMM</name>
<evidence type="ECO:0000256" key="1">
    <source>
        <dbReference type="ARBA" id="ARBA00023172"/>
    </source>
</evidence>
<dbReference type="AlphaFoldDB" id="A0A1I2R9J0"/>
<gene>
    <name evidence="3" type="ORF">SAMN05216175_1068</name>
</gene>
<dbReference type="Proteomes" id="UP000198623">
    <property type="component" value="Unassembled WGS sequence"/>
</dbReference>
<dbReference type="STRING" id="1045558.SAMN05216175_1068"/>
<proteinExistence type="predicted"/>
<reference evidence="4" key="1">
    <citation type="submission" date="2016-10" db="EMBL/GenBank/DDBJ databases">
        <authorList>
            <person name="Varghese N."/>
            <person name="Submissions S."/>
        </authorList>
    </citation>
    <scope>NUCLEOTIDE SEQUENCE [LARGE SCALE GENOMIC DNA]</scope>
    <source>
        <strain evidence="4">CGMCC 1.10971</strain>
    </source>
</reference>
<protein>
    <submittedName>
        <fullName evidence="3">Phage integrase family protein</fullName>
    </submittedName>
</protein>
<dbReference type="GO" id="GO:0003677">
    <property type="term" value="F:DNA binding"/>
    <property type="evidence" value="ECO:0007669"/>
    <property type="project" value="InterPro"/>
</dbReference>
<dbReference type="InterPro" id="IPR011010">
    <property type="entry name" value="DNA_brk_join_enz"/>
</dbReference>
<dbReference type="InterPro" id="IPR002104">
    <property type="entry name" value="Integrase_catalytic"/>
</dbReference>
<dbReference type="Gene3D" id="1.10.443.10">
    <property type="entry name" value="Intergrase catalytic core"/>
    <property type="match status" value="1"/>
</dbReference>
<keyword evidence="1" id="KW-0233">DNA recombination</keyword>
<dbReference type="EMBL" id="FOOU01000006">
    <property type="protein sequence ID" value="SFG37122.1"/>
    <property type="molecule type" value="Genomic_DNA"/>
</dbReference>
<evidence type="ECO:0000259" key="2">
    <source>
        <dbReference type="Pfam" id="PF00589"/>
    </source>
</evidence>
<keyword evidence="4" id="KW-1185">Reference proteome</keyword>
<dbReference type="GO" id="GO:0006310">
    <property type="term" value="P:DNA recombination"/>
    <property type="evidence" value="ECO:0007669"/>
    <property type="project" value="UniProtKB-KW"/>
</dbReference>
<dbReference type="OrthoDB" id="8368662at2"/>